<evidence type="ECO:0000256" key="2">
    <source>
        <dbReference type="ARBA" id="ARBA00008645"/>
    </source>
</evidence>
<proteinExistence type="inferred from homology"/>
<evidence type="ECO:0000256" key="5">
    <source>
        <dbReference type="ARBA" id="ARBA00037874"/>
    </source>
</evidence>
<keyword evidence="9" id="KW-0472">Membrane</keyword>
<comment type="catalytic activity">
    <reaction evidence="1">
        <text>Hydrolyzes glycerol monoesters of long-chain fatty acids.</text>
        <dbReference type="EC" id="3.1.1.23"/>
    </reaction>
</comment>
<name>A0ABM1KV74_GEKJA</name>
<evidence type="ECO:0000313" key="12">
    <source>
        <dbReference type="RefSeq" id="XP_015277611.1"/>
    </source>
</evidence>
<dbReference type="SUPFAM" id="SSF53474">
    <property type="entry name" value="alpha/beta-Hydrolases"/>
    <property type="match status" value="1"/>
</dbReference>
<comment type="similarity">
    <text evidence="2">Belongs to the AB hydrolase superfamily.</text>
</comment>
<evidence type="ECO:0000256" key="4">
    <source>
        <dbReference type="ARBA" id="ARBA00037797"/>
    </source>
</evidence>
<protein>
    <recommendedName>
        <fullName evidence="3">acylglycerol lipase</fullName>
        <ecNumber evidence="3">3.1.1.23</ecNumber>
    </recommendedName>
</protein>
<dbReference type="PRINTS" id="PR00111">
    <property type="entry name" value="ABHYDROLASE"/>
</dbReference>
<dbReference type="PROSITE" id="PS51257">
    <property type="entry name" value="PROKAR_LIPOPROTEIN"/>
    <property type="match status" value="1"/>
</dbReference>
<dbReference type="InterPro" id="IPR029058">
    <property type="entry name" value="AB_hydrolase_fold"/>
</dbReference>
<dbReference type="GeneID" id="107119605"/>
<evidence type="ECO:0000256" key="8">
    <source>
        <dbReference type="ARBA" id="ARBA00049568"/>
    </source>
</evidence>
<gene>
    <name evidence="12" type="primary">LOC107119605</name>
</gene>
<dbReference type="Pfam" id="PF00561">
    <property type="entry name" value="Abhydrolase_1"/>
    <property type="match status" value="1"/>
</dbReference>
<keyword evidence="9" id="KW-0812">Transmembrane</keyword>
<evidence type="ECO:0000256" key="7">
    <source>
        <dbReference type="ARBA" id="ARBA00047662"/>
    </source>
</evidence>
<feature type="transmembrane region" description="Helical" evidence="9">
    <location>
        <begin position="6"/>
        <end position="26"/>
    </location>
</feature>
<keyword evidence="11" id="KW-1185">Reference proteome</keyword>
<dbReference type="EC" id="3.1.1.23" evidence="3"/>
<organism evidence="11 12">
    <name type="scientific">Gekko japonicus</name>
    <name type="common">Schlegel's Japanese gecko</name>
    <dbReference type="NCBI Taxonomy" id="146911"/>
    <lineage>
        <taxon>Eukaryota</taxon>
        <taxon>Metazoa</taxon>
        <taxon>Chordata</taxon>
        <taxon>Craniata</taxon>
        <taxon>Vertebrata</taxon>
        <taxon>Euteleostomi</taxon>
        <taxon>Lepidosauria</taxon>
        <taxon>Squamata</taxon>
        <taxon>Bifurcata</taxon>
        <taxon>Gekkota</taxon>
        <taxon>Gekkonidae</taxon>
        <taxon>Gekkoninae</taxon>
        <taxon>Gekko</taxon>
    </lineage>
</organism>
<feature type="domain" description="AB hydrolase-1" evidence="10">
    <location>
        <begin position="73"/>
        <end position="174"/>
    </location>
</feature>
<keyword evidence="9" id="KW-1133">Transmembrane helix</keyword>
<dbReference type="Gene3D" id="3.40.50.1820">
    <property type="entry name" value="alpha/beta hydrolase"/>
    <property type="match status" value="1"/>
</dbReference>
<dbReference type="Proteomes" id="UP000694871">
    <property type="component" value="Unplaced"/>
</dbReference>
<evidence type="ECO:0000313" key="11">
    <source>
        <dbReference type="Proteomes" id="UP000694871"/>
    </source>
</evidence>
<accession>A0ABM1KV74</accession>
<evidence type="ECO:0000256" key="1">
    <source>
        <dbReference type="ARBA" id="ARBA00001613"/>
    </source>
</evidence>
<dbReference type="PANTHER" id="PTHR43798">
    <property type="entry name" value="MONOACYLGLYCEROL LIPASE"/>
    <property type="match status" value="1"/>
</dbReference>
<feature type="transmembrane region" description="Helical" evidence="9">
    <location>
        <begin position="143"/>
        <end position="162"/>
    </location>
</feature>
<dbReference type="PANTHER" id="PTHR43798:SF5">
    <property type="entry name" value="MONOACYLGLYCEROL LIPASE ABHD6"/>
    <property type="match status" value="1"/>
</dbReference>
<dbReference type="InterPro" id="IPR000073">
    <property type="entry name" value="AB_hydrolase_1"/>
</dbReference>
<dbReference type="RefSeq" id="XP_015277611.1">
    <property type="nucleotide sequence ID" value="XM_015422125.1"/>
</dbReference>
<evidence type="ECO:0000256" key="6">
    <source>
        <dbReference type="ARBA" id="ARBA00046308"/>
    </source>
</evidence>
<dbReference type="PRINTS" id="PR00412">
    <property type="entry name" value="EPOXHYDRLASE"/>
</dbReference>
<evidence type="ECO:0000256" key="9">
    <source>
        <dbReference type="SAM" id="Phobius"/>
    </source>
</evidence>
<reference evidence="12" key="1">
    <citation type="submission" date="2025-08" db="UniProtKB">
        <authorList>
            <consortium name="RefSeq"/>
        </authorList>
    </citation>
    <scope>IDENTIFICATION</scope>
</reference>
<comment type="function">
    <text evidence="8">Lipase that preferentially hydrolysis medium-chain saturated monoacylglycerols including 2-arachidonoylglycerol. Through 2-arachidonoylglycerol degradation may regulate endocannabinoid signaling pathways. Also has a lysophosphatidyl lipase activity with a preference for lysophosphatidylglycerol among other lysophospholipids. Also able to degrade bis(monoacylglycero)phosphate (BMP) and constitutes the major enzyme for BMP catabolism. BMP, also known as lysobisphosphatidic acid, is enriched in late endosomes and lysosomes and plays a key role in the formation of intraluminal vesicles and in lipid sorting.</text>
</comment>
<dbReference type="InterPro" id="IPR000639">
    <property type="entry name" value="Epox_hydrolase-like"/>
</dbReference>
<sequence length="335" mass="38009">MELTAVKILFMVFGSILACITSILVARYNLWHKILFKIWTWIRRMKRGVKVKYAKHNGYNFCYFTRGKPGSQPSMLMLHGFSLTKDMWLDTLKYIPKDIHVVCVDLPGHGATTRLMGDSYTAPDQAKRVHEFVKTIGMDKKPFHLIGFSMGGMIAGVYAALYPSHVRCLSLLCPGGIRYQGGYEFIKHLREVEKSVSVGSPRLVSLTEGQGEELLKLGLYHPSIAQLQLLKGYLEDDRPQRMFFIKNFLDLSSEESRYSLQENASKIKAPTEILWGTYDKILNPCGADILAKAIPHCQVFILDRCGHFITIDRPQKSAELILEFHISVCGTKKTN</sequence>
<comment type="catalytic activity">
    <reaction evidence="7">
        <text>1-dodecanoylglycerol + H2O = dodecanoate + glycerol + H(+)</text>
        <dbReference type="Rhea" id="RHEA:44316"/>
        <dbReference type="ChEBI" id="CHEBI:15377"/>
        <dbReference type="ChEBI" id="CHEBI:15378"/>
        <dbReference type="ChEBI" id="CHEBI:17754"/>
        <dbReference type="ChEBI" id="CHEBI:18262"/>
        <dbReference type="ChEBI" id="CHEBI:75539"/>
    </reaction>
</comment>
<evidence type="ECO:0000259" key="10">
    <source>
        <dbReference type="Pfam" id="PF00561"/>
    </source>
</evidence>
<comment type="subcellular location">
    <subcellularLocation>
        <location evidence="4">Late endosome membrane</location>
        <topology evidence="4">Single-pass type II membrane protein</topology>
    </subcellularLocation>
    <subcellularLocation>
        <location evidence="5">Lysosome membrane</location>
        <topology evidence="5">Single-pass type II membrane protein</topology>
    </subcellularLocation>
    <subcellularLocation>
        <location evidence="6">Mitochondrion membrane</location>
        <topology evidence="6">Single-pass type II membrane protein</topology>
    </subcellularLocation>
</comment>
<dbReference type="InterPro" id="IPR050266">
    <property type="entry name" value="AB_hydrolase_sf"/>
</dbReference>
<evidence type="ECO:0000256" key="3">
    <source>
        <dbReference type="ARBA" id="ARBA00013254"/>
    </source>
</evidence>